<comment type="caution">
    <text evidence="2">The sequence shown here is derived from an EMBL/GenBank/DDBJ whole genome shotgun (WGS) entry which is preliminary data.</text>
</comment>
<evidence type="ECO:0000313" key="2">
    <source>
        <dbReference type="EMBL" id="KAJ7306756.1"/>
    </source>
</evidence>
<evidence type="ECO:0000313" key="3">
    <source>
        <dbReference type="Proteomes" id="UP001218218"/>
    </source>
</evidence>
<gene>
    <name evidence="2" type="ORF">DFH08DRAFT_824496</name>
</gene>
<organism evidence="2 3">
    <name type="scientific">Mycena albidolilacea</name>
    <dbReference type="NCBI Taxonomy" id="1033008"/>
    <lineage>
        <taxon>Eukaryota</taxon>
        <taxon>Fungi</taxon>
        <taxon>Dikarya</taxon>
        <taxon>Basidiomycota</taxon>
        <taxon>Agaricomycotina</taxon>
        <taxon>Agaricomycetes</taxon>
        <taxon>Agaricomycetidae</taxon>
        <taxon>Agaricales</taxon>
        <taxon>Marasmiineae</taxon>
        <taxon>Mycenaceae</taxon>
        <taxon>Mycena</taxon>
    </lineage>
</organism>
<name>A0AAD6Z4E4_9AGAR</name>
<proteinExistence type="predicted"/>
<evidence type="ECO:0000256" key="1">
    <source>
        <dbReference type="SAM" id="MobiDB-lite"/>
    </source>
</evidence>
<reference evidence="2" key="1">
    <citation type="submission" date="2023-03" db="EMBL/GenBank/DDBJ databases">
        <title>Massive genome expansion in bonnet fungi (Mycena s.s.) driven by repeated elements and novel gene families across ecological guilds.</title>
        <authorList>
            <consortium name="Lawrence Berkeley National Laboratory"/>
            <person name="Harder C.B."/>
            <person name="Miyauchi S."/>
            <person name="Viragh M."/>
            <person name="Kuo A."/>
            <person name="Thoen E."/>
            <person name="Andreopoulos B."/>
            <person name="Lu D."/>
            <person name="Skrede I."/>
            <person name="Drula E."/>
            <person name="Henrissat B."/>
            <person name="Morin E."/>
            <person name="Kohler A."/>
            <person name="Barry K."/>
            <person name="LaButti K."/>
            <person name="Morin E."/>
            <person name="Salamov A."/>
            <person name="Lipzen A."/>
            <person name="Mereny Z."/>
            <person name="Hegedus B."/>
            <person name="Baldrian P."/>
            <person name="Stursova M."/>
            <person name="Weitz H."/>
            <person name="Taylor A."/>
            <person name="Grigoriev I.V."/>
            <person name="Nagy L.G."/>
            <person name="Martin F."/>
            <person name="Kauserud H."/>
        </authorList>
    </citation>
    <scope>NUCLEOTIDE SEQUENCE</scope>
    <source>
        <strain evidence="2">CBHHK002</strain>
    </source>
</reference>
<dbReference type="EMBL" id="JARIHO010000091">
    <property type="protein sequence ID" value="KAJ7306756.1"/>
    <property type="molecule type" value="Genomic_DNA"/>
</dbReference>
<accession>A0AAD6Z4E4</accession>
<feature type="region of interest" description="Disordered" evidence="1">
    <location>
        <begin position="240"/>
        <end position="262"/>
    </location>
</feature>
<protein>
    <submittedName>
        <fullName evidence="2">Uncharacterized protein</fullName>
    </submittedName>
</protein>
<dbReference type="Proteomes" id="UP001218218">
    <property type="component" value="Unassembled WGS sequence"/>
</dbReference>
<keyword evidence="3" id="KW-1185">Reference proteome</keyword>
<feature type="compositionally biased region" description="Basic residues" evidence="1">
    <location>
        <begin position="149"/>
        <end position="160"/>
    </location>
</feature>
<dbReference type="AlphaFoldDB" id="A0AAD6Z4E4"/>
<feature type="region of interest" description="Disordered" evidence="1">
    <location>
        <begin position="275"/>
        <end position="334"/>
    </location>
</feature>
<feature type="region of interest" description="Disordered" evidence="1">
    <location>
        <begin position="146"/>
        <end position="194"/>
    </location>
</feature>
<sequence length="334" mass="36080">MDDCNDTFTLTVLRSAGPRAAAAAPVFQELAVLVGLENGAYCAQSARLRRRATGGGKGGCRPDDLTPASPCLASVFYSNVPDGSGFKCSSKVQGACPYITSPSNPSHRLHGIPSRSRSCRVQAERACIPICVLVFCCQPRLRSDDTQRCGRRSRHPRARARRDPAFGRHAARVSVPQPARSHPRARAQHPDPPFGRHIARVRTTHSSTSVGPATPELVHGTPIPCLDDTRRDPMFGRHTAAQVSVSQPARSHPRARARARHPDPAFGRHTAVRASVPQPARSHLRAALTPSTRAHARHPDPAFGRHTHTAARASVPQPALPPNLHDPSSDVLPW</sequence>